<protein>
    <recommendedName>
        <fullName evidence="5">Flagellar hook-associated protein 2</fullName>
        <shortName evidence="5">HAP2</shortName>
    </recommendedName>
    <alternativeName>
        <fullName evidence="5">Flagellar cap protein</fullName>
    </alternativeName>
</protein>
<keyword evidence="5" id="KW-0964">Secreted</keyword>
<name>A0A848CSS0_ANEAE</name>
<comment type="subcellular location">
    <subcellularLocation>
        <location evidence="5">Secreted</location>
    </subcellularLocation>
    <subcellularLocation>
        <location evidence="5">Bacterial flagellum</location>
    </subcellularLocation>
</comment>
<accession>A0A848CSS0</accession>
<dbReference type="InterPro" id="IPR010810">
    <property type="entry name" value="Flagellin_hook_IN_motif"/>
</dbReference>
<keyword evidence="8" id="KW-0966">Cell projection</keyword>
<keyword evidence="8" id="KW-0282">Flagellum</keyword>
<evidence type="ECO:0000256" key="5">
    <source>
        <dbReference type="RuleBase" id="RU362066"/>
    </source>
</evidence>
<dbReference type="GO" id="GO:0009421">
    <property type="term" value="C:bacterial-type flagellum filament cap"/>
    <property type="evidence" value="ECO:0007669"/>
    <property type="project" value="InterPro"/>
</dbReference>
<sequence>MYGSNLTRLAGIASGMDTDSLVKKLMDAERIPVNKMKQSREKLGWQSDAYRKWNSEIFSFRSKTLLDMKMSSKYGTFSTTSSKTDIISANATADAIPGTYKLKVNQLAEGASLSGKVKSGELVNEDQTITVNVNGKIGTIDIKKTDTMQDIVDKFNKAQDSEGKSLGIQAMYDSTLNQFVVRTRNTGSSQELSISSSDNSSSNLLTQLGFSTSQVSTYTGDANTKLNTKLVADGGTPVTLSLKLEKGATSETKTVTLNPGETVSDLISKLKTEGINASYDEKTQKFTLFSSDSDVTAVSLKADDTGIDTALGLDQPLAVSSEYKAVGKDAKVNFNGQDVVLGTNTAKFFGVNYTLKAVDTEGVTVTVSRDLDAEIKNIKEFVDKYNEILDKLNKAINEPVYKKFQPLTDEERKALTEKQAEQWDEKAKSGLLRRDNILSSLVNNMRLSMTSTVNNGSEYNSLAAIGIKSENYKDKGKLTIDEIKLRKALEEDPEAVQNLFIQGSDITEEDIKKDPKKRNQQGLIHRLSGSFGDAFAELTKKAGVTGNAQDDQSIVGKLLQSMDKRISSMEARLIDRENRYYRQFTAMEKAMSKYNSQSSWLMQQFGGGAS</sequence>
<evidence type="ECO:0000256" key="4">
    <source>
        <dbReference type="ARBA" id="ARBA00023143"/>
    </source>
</evidence>
<dbReference type="Pfam" id="PF02465">
    <property type="entry name" value="FliD_N"/>
    <property type="match status" value="1"/>
</dbReference>
<dbReference type="RefSeq" id="WP_168976230.1">
    <property type="nucleotide sequence ID" value="NZ_JABAGO010000048.1"/>
</dbReference>
<evidence type="ECO:0000256" key="1">
    <source>
        <dbReference type="ARBA" id="ARBA00009764"/>
    </source>
</evidence>
<proteinExistence type="inferred from homology"/>
<evidence type="ECO:0000313" key="9">
    <source>
        <dbReference type="Proteomes" id="UP000561326"/>
    </source>
</evidence>
<keyword evidence="3" id="KW-0175">Coiled coil</keyword>
<dbReference type="GO" id="GO:0007155">
    <property type="term" value="P:cell adhesion"/>
    <property type="evidence" value="ECO:0007669"/>
    <property type="project" value="InterPro"/>
</dbReference>
<dbReference type="Pfam" id="PF07196">
    <property type="entry name" value="Flagellin_IN"/>
    <property type="match status" value="1"/>
</dbReference>
<dbReference type="Pfam" id="PF07195">
    <property type="entry name" value="FliD_C"/>
    <property type="match status" value="1"/>
</dbReference>
<evidence type="ECO:0000259" key="7">
    <source>
        <dbReference type="Pfam" id="PF07195"/>
    </source>
</evidence>
<organism evidence="8 9">
    <name type="scientific">Aneurinibacillus aneurinilyticus</name>
    <name type="common">Bacillus aneurinolyticus</name>
    <dbReference type="NCBI Taxonomy" id="1391"/>
    <lineage>
        <taxon>Bacteria</taxon>
        <taxon>Bacillati</taxon>
        <taxon>Bacillota</taxon>
        <taxon>Bacilli</taxon>
        <taxon>Bacillales</taxon>
        <taxon>Paenibacillaceae</taxon>
        <taxon>Aneurinibacillus group</taxon>
        <taxon>Aneurinibacillus</taxon>
    </lineage>
</organism>
<comment type="similarity">
    <text evidence="1 5">Belongs to the FliD family.</text>
</comment>
<comment type="caution">
    <text evidence="8">The sequence shown here is derived from an EMBL/GenBank/DDBJ whole genome shotgun (WGS) entry which is preliminary data.</text>
</comment>
<reference evidence="8 9" key="1">
    <citation type="submission" date="2020-04" db="EMBL/GenBank/DDBJ databases">
        <authorList>
            <person name="Hitch T.C.A."/>
            <person name="Wylensek D."/>
            <person name="Clavel T."/>
        </authorList>
    </citation>
    <scope>NUCLEOTIDE SEQUENCE [LARGE SCALE GENOMIC DNA]</scope>
    <source>
        <strain evidence="8 9">WB01_D5_05</strain>
    </source>
</reference>
<keyword evidence="4 5" id="KW-0975">Bacterial flagellum</keyword>
<feature type="domain" description="Flagellar hook-associated protein 2 N-terminal" evidence="6">
    <location>
        <begin position="14"/>
        <end position="110"/>
    </location>
</feature>
<dbReference type="InterPro" id="IPR010809">
    <property type="entry name" value="FliD_C"/>
</dbReference>
<dbReference type="GO" id="GO:0009424">
    <property type="term" value="C:bacterial-type flagellum hook"/>
    <property type="evidence" value="ECO:0007669"/>
    <property type="project" value="UniProtKB-UniRule"/>
</dbReference>
<feature type="domain" description="Flagellar hook-associated protein 2 C-terminal" evidence="7">
    <location>
        <begin position="327"/>
        <end position="596"/>
    </location>
</feature>
<evidence type="ECO:0000256" key="3">
    <source>
        <dbReference type="ARBA" id="ARBA00023054"/>
    </source>
</evidence>
<dbReference type="PANTHER" id="PTHR30288:SF0">
    <property type="entry name" value="FLAGELLAR HOOK-ASSOCIATED PROTEIN 2"/>
    <property type="match status" value="1"/>
</dbReference>
<evidence type="ECO:0000259" key="6">
    <source>
        <dbReference type="Pfam" id="PF02465"/>
    </source>
</evidence>
<dbReference type="Proteomes" id="UP000561326">
    <property type="component" value="Unassembled WGS sequence"/>
</dbReference>
<dbReference type="EMBL" id="JABAGO010000048">
    <property type="protein sequence ID" value="NMF00565.1"/>
    <property type="molecule type" value="Genomic_DNA"/>
</dbReference>
<comment type="subunit">
    <text evidence="2 5">Homopentamer.</text>
</comment>
<gene>
    <name evidence="8" type="primary">fliD</name>
    <name evidence="8" type="ORF">HF838_20280</name>
</gene>
<dbReference type="PANTHER" id="PTHR30288">
    <property type="entry name" value="FLAGELLAR CAP/ASSEMBLY PROTEIN FLID"/>
    <property type="match status" value="1"/>
</dbReference>
<dbReference type="InterPro" id="IPR040026">
    <property type="entry name" value="FliD"/>
</dbReference>
<comment type="function">
    <text evidence="5">Required for morphogenesis and for the elongation of the flagellar filament by facilitating polymerization of the flagellin monomers at the tip of growing filament. Forms a capping structure, which prevents flagellin subunits (transported through the central channel of the flagellum) from leaking out without polymerization at the distal end.</text>
</comment>
<dbReference type="GO" id="GO:0005576">
    <property type="term" value="C:extracellular region"/>
    <property type="evidence" value="ECO:0007669"/>
    <property type="project" value="UniProtKB-SubCell"/>
</dbReference>
<dbReference type="InterPro" id="IPR003481">
    <property type="entry name" value="FliD_N"/>
</dbReference>
<evidence type="ECO:0000256" key="2">
    <source>
        <dbReference type="ARBA" id="ARBA00011255"/>
    </source>
</evidence>
<dbReference type="GO" id="GO:0071973">
    <property type="term" value="P:bacterial-type flagellum-dependent cell motility"/>
    <property type="evidence" value="ECO:0007669"/>
    <property type="project" value="TreeGrafter"/>
</dbReference>
<keyword evidence="8" id="KW-0969">Cilium</keyword>
<dbReference type="AlphaFoldDB" id="A0A848CSS0"/>
<evidence type="ECO:0000313" key="8">
    <source>
        <dbReference type="EMBL" id="NMF00565.1"/>
    </source>
</evidence>